<evidence type="ECO:0000259" key="14">
    <source>
        <dbReference type="PROSITE" id="PS50109"/>
    </source>
</evidence>
<evidence type="ECO:0000256" key="4">
    <source>
        <dbReference type="ARBA" id="ARBA00022553"/>
    </source>
</evidence>
<dbReference type="Pfam" id="PF13493">
    <property type="entry name" value="DUF4118"/>
    <property type="match status" value="1"/>
</dbReference>
<dbReference type="InterPro" id="IPR003852">
    <property type="entry name" value="Sig_transdc_His_kinase_KdpD_N"/>
</dbReference>
<dbReference type="InterPro" id="IPR004358">
    <property type="entry name" value="Sig_transdc_His_kin-like_C"/>
</dbReference>
<dbReference type="InterPro" id="IPR038318">
    <property type="entry name" value="KdpD_sf"/>
</dbReference>
<dbReference type="PROSITE" id="PS50109">
    <property type="entry name" value="HIS_KIN"/>
    <property type="match status" value="1"/>
</dbReference>
<feature type="transmembrane region" description="Helical" evidence="13">
    <location>
        <begin position="446"/>
        <end position="464"/>
    </location>
</feature>
<dbReference type="PANTHER" id="PTHR45569:SF1">
    <property type="entry name" value="SENSOR PROTEIN KDPD"/>
    <property type="match status" value="1"/>
</dbReference>
<dbReference type="InterPro" id="IPR036890">
    <property type="entry name" value="HATPase_C_sf"/>
</dbReference>
<dbReference type="SUPFAM" id="SSF52402">
    <property type="entry name" value="Adenine nucleotide alpha hydrolases-like"/>
    <property type="match status" value="1"/>
</dbReference>
<evidence type="ECO:0000256" key="7">
    <source>
        <dbReference type="ARBA" id="ARBA00022741"/>
    </source>
</evidence>
<evidence type="ECO:0000313" key="16">
    <source>
        <dbReference type="Proteomes" id="UP000655830"/>
    </source>
</evidence>
<dbReference type="FunFam" id="3.40.50.300:FF:000483">
    <property type="entry name" value="Sensor histidine kinase KdpD"/>
    <property type="match status" value="1"/>
</dbReference>
<dbReference type="PRINTS" id="PR00344">
    <property type="entry name" value="BCTRLSENSOR"/>
</dbReference>
<dbReference type="SMART" id="SM00387">
    <property type="entry name" value="HATPase_c"/>
    <property type="match status" value="1"/>
</dbReference>
<dbReference type="Pfam" id="PF02702">
    <property type="entry name" value="KdpD"/>
    <property type="match status" value="1"/>
</dbReference>
<keyword evidence="12 13" id="KW-0472">Membrane</keyword>
<keyword evidence="8 15" id="KW-0418">Kinase</keyword>
<dbReference type="InterPro" id="IPR005467">
    <property type="entry name" value="His_kinase_dom"/>
</dbReference>
<dbReference type="Gene3D" id="3.40.50.620">
    <property type="entry name" value="HUPs"/>
    <property type="match status" value="1"/>
</dbReference>
<evidence type="ECO:0000256" key="9">
    <source>
        <dbReference type="ARBA" id="ARBA00022840"/>
    </source>
</evidence>
<keyword evidence="5" id="KW-0808">Transferase</keyword>
<dbReference type="InterPro" id="IPR003594">
    <property type="entry name" value="HATPase_dom"/>
</dbReference>
<keyword evidence="4" id="KW-0597">Phosphoprotein</keyword>
<evidence type="ECO:0000256" key="5">
    <source>
        <dbReference type="ARBA" id="ARBA00022679"/>
    </source>
</evidence>
<evidence type="ECO:0000256" key="1">
    <source>
        <dbReference type="ARBA" id="ARBA00000085"/>
    </source>
</evidence>
<comment type="catalytic activity">
    <reaction evidence="1">
        <text>ATP + protein L-histidine = ADP + protein N-phospho-L-histidine.</text>
        <dbReference type="EC" id="2.7.13.3"/>
    </reaction>
</comment>
<gene>
    <name evidence="15" type="ORF">H8718_00440</name>
</gene>
<evidence type="ECO:0000256" key="11">
    <source>
        <dbReference type="ARBA" id="ARBA00023012"/>
    </source>
</evidence>
<feature type="domain" description="Histidine kinase" evidence="14">
    <location>
        <begin position="678"/>
        <end position="895"/>
    </location>
</feature>
<dbReference type="InterPro" id="IPR014729">
    <property type="entry name" value="Rossmann-like_a/b/a_fold"/>
</dbReference>
<keyword evidence="10 13" id="KW-1133">Transmembrane helix</keyword>
<dbReference type="Gene3D" id="3.30.450.40">
    <property type="match status" value="1"/>
</dbReference>
<dbReference type="CDD" id="cd00075">
    <property type="entry name" value="HATPase"/>
    <property type="match status" value="1"/>
</dbReference>
<dbReference type="AlphaFoldDB" id="A0A926EGD5"/>
<dbReference type="FunFam" id="3.30.565.10:FF:000006">
    <property type="entry name" value="Sensor histidine kinase WalK"/>
    <property type="match status" value="1"/>
</dbReference>
<evidence type="ECO:0000256" key="12">
    <source>
        <dbReference type="ARBA" id="ARBA00023136"/>
    </source>
</evidence>
<dbReference type="Pfam" id="PF02518">
    <property type="entry name" value="HATPase_c"/>
    <property type="match status" value="1"/>
</dbReference>
<dbReference type="EMBL" id="JACRSY010000001">
    <property type="protein sequence ID" value="MBC8578007.1"/>
    <property type="molecule type" value="Genomic_DNA"/>
</dbReference>
<dbReference type="PANTHER" id="PTHR45569">
    <property type="entry name" value="SENSOR PROTEIN KDPD"/>
    <property type="match status" value="1"/>
</dbReference>
<dbReference type="Gene3D" id="3.40.50.300">
    <property type="entry name" value="P-loop containing nucleotide triphosphate hydrolases"/>
    <property type="match status" value="1"/>
</dbReference>
<evidence type="ECO:0000256" key="8">
    <source>
        <dbReference type="ARBA" id="ARBA00022777"/>
    </source>
</evidence>
<evidence type="ECO:0000256" key="6">
    <source>
        <dbReference type="ARBA" id="ARBA00022692"/>
    </source>
</evidence>
<dbReference type="InterPro" id="IPR003661">
    <property type="entry name" value="HisK_dim/P_dom"/>
</dbReference>
<dbReference type="SMART" id="SM00388">
    <property type="entry name" value="HisKA"/>
    <property type="match status" value="1"/>
</dbReference>
<name>A0A926EGD5_9FIRM</name>
<accession>A0A926EGD5</accession>
<dbReference type="GO" id="GO:0005524">
    <property type="term" value="F:ATP binding"/>
    <property type="evidence" value="ECO:0007669"/>
    <property type="project" value="UniProtKB-KW"/>
</dbReference>
<dbReference type="GO" id="GO:0005737">
    <property type="term" value="C:cytoplasm"/>
    <property type="evidence" value="ECO:0007669"/>
    <property type="project" value="UniProtKB-ARBA"/>
</dbReference>
<dbReference type="Proteomes" id="UP000655830">
    <property type="component" value="Unassembled WGS sequence"/>
</dbReference>
<dbReference type="InterPro" id="IPR036097">
    <property type="entry name" value="HisK_dim/P_sf"/>
</dbReference>
<dbReference type="Gene3D" id="3.30.565.10">
    <property type="entry name" value="Histidine kinase-like ATPase, C-terminal domain"/>
    <property type="match status" value="1"/>
</dbReference>
<dbReference type="EC" id="2.7.13.3" evidence="3"/>
<feature type="transmembrane region" description="Helical" evidence="13">
    <location>
        <begin position="476"/>
        <end position="496"/>
    </location>
</feature>
<dbReference type="Gene3D" id="1.20.120.620">
    <property type="entry name" value="Backbone structure of the membrane domain of e. Coli histidine kinase receptor kdpd"/>
    <property type="match status" value="1"/>
</dbReference>
<keyword evidence="9" id="KW-0067">ATP-binding</keyword>
<dbReference type="SUPFAM" id="SSF55874">
    <property type="entry name" value="ATPase domain of HSP90 chaperone/DNA topoisomerase II/histidine kinase"/>
    <property type="match status" value="1"/>
</dbReference>
<comment type="subcellular location">
    <subcellularLocation>
        <location evidence="2">Membrane</location>
        <topology evidence="2">Multi-pass membrane protein</topology>
    </subcellularLocation>
</comment>
<evidence type="ECO:0000256" key="2">
    <source>
        <dbReference type="ARBA" id="ARBA00004141"/>
    </source>
</evidence>
<keyword evidence="11" id="KW-0902">Two-component regulatory system</keyword>
<dbReference type="CDD" id="cd01987">
    <property type="entry name" value="USP_KdpD-like"/>
    <property type="match status" value="1"/>
</dbReference>
<evidence type="ECO:0000256" key="3">
    <source>
        <dbReference type="ARBA" id="ARBA00012438"/>
    </source>
</evidence>
<organism evidence="15 16">
    <name type="scientific">Zhenhengia yiwuensis</name>
    <dbReference type="NCBI Taxonomy" id="2763666"/>
    <lineage>
        <taxon>Bacteria</taxon>
        <taxon>Bacillati</taxon>
        <taxon>Bacillota</taxon>
        <taxon>Clostridia</taxon>
        <taxon>Lachnospirales</taxon>
        <taxon>Lachnospiraceae</taxon>
        <taxon>Zhenhengia</taxon>
    </lineage>
</organism>
<dbReference type="Pfam" id="PF00512">
    <property type="entry name" value="HisKA"/>
    <property type="match status" value="1"/>
</dbReference>
<dbReference type="InterPro" id="IPR052023">
    <property type="entry name" value="Histidine_kinase_KdpD"/>
</dbReference>
<dbReference type="Gene3D" id="1.10.287.130">
    <property type="match status" value="1"/>
</dbReference>
<dbReference type="InterPro" id="IPR029016">
    <property type="entry name" value="GAF-like_dom_sf"/>
</dbReference>
<keyword evidence="7" id="KW-0547">Nucleotide-binding</keyword>
<evidence type="ECO:0000256" key="10">
    <source>
        <dbReference type="ARBA" id="ARBA00022989"/>
    </source>
</evidence>
<reference evidence="15" key="1">
    <citation type="submission" date="2020-08" db="EMBL/GenBank/DDBJ databases">
        <title>Genome public.</title>
        <authorList>
            <person name="Liu C."/>
            <person name="Sun Q."/>
        </authorList>
    </citation>
    <scope>NUCLEOTIDE SEQUENCE</scope>
    <source>
        <strain evidence="15">NSJ-12</strain>
    </source>
</reference>
<sequence>MLDKRPNPDALLKQITTEDSQKKIGKLKVFFGYAAGVGKTFAMLDAAHTAKKEGIDVVAGYIEPHTRPETLALLEGLEMLKPLNVVHKGITLKEFNLDDAIKRNPELILVDELAHTNAEDCRHRKRYQDIEELLKAGINVYTTVNVQHLESLNDIVASITGVIVRERIPDSVFDRADQVELVDIEPDDLIERLNKGKIYKEKQAKKALDHFFTRENLGALREIAMRRTADRLNKVVEKNKTCAHSGEYFIAEHILICLSSSPSNAKVIRTAARMADAFHGSFTALFVETPNRQELSRENKIRLQENLKLAEQLGARIATVYGDDVPYQIAEYAKVSGISKIIIGRSNNKKSWFNRKASFVERLTSLAPNIDIYIIPDSRAPYLVKQVKRLKVYRLSVVELVKSLSVLGVATCIGLWFAHIGFSEENIITIYILGALMTAMITRGRIYSILSSFASLLVFNFFFIEPKFTLYSYDAGYAVTFAVMFIAGFITSNLAIRVKEQARQSALKAYRTEILLETSQKLQRARNKEEIYSEVAHQINKLLSRMIILYPGNGDVLGPPTVFANPINNNEADYYTNTDERAVAQWVYKNNKHAGATTNTLPGAKCLYLAIRNQNMVFCVVGIVMEKDKTLGAFEKNLLIAMLGECALALEKDYITETKNQVEMEAQREQLRSNLLRAISHDLRTPLTSISGNAGILLSNSDVLDEMKKQQLYGDIYEDSMWLINLVENLLSITRIDNGTLNLKIHPELIDEVIQEALAHITRRSSEHCITVDVQGDLLMAKMDSRLVIQVIINIVNNAVKYTKVGSHIHIMAKPLGDKVLVEIGDDGEGISDKDKEKLFDMFFTVDKNSGDGRRGLGLGLSLCKSIVHAHGGTIYVKDNKPKGTLFGFTLQAEEVNVDE</sequence>
<dbReference type="GO" id="GO:0000155">
    <property type="term" value="F:phosphorelay sensor kinase activity"/>
    <property type="evidence" value="ECO:0007669"/>
    <property type="project" value="InterPro"/>
</dbReference>
<comment type="caution">
    <text evidence="15">The sequence shown here is derived from an EMBL/GenBank/DDBJ whole genome shotgun (WGS) entry which is preliminary data.</text>
</comment>
<dbReference type="SUPFAM" id="SSF47384">
    <property type="entry name" value="Homodimeric domain of signal transducing histidine kinase"/>
    <property type="match status" value="1"/>
</dbReference>
<evidence type="ECO:0000256" key="13">
    <source>
        <dbReference type="SAM" id="Phobius"/>
    </source>
</evidence>
<dbReference type="InterPro" id="IPR027417">
    <property type="entry name" value="P-loop_NTPase"/>
</dbReference>
<dbReference type="CDD" id="cd00082">
    <property type="entry name" value="HisKA"/>
    <property type="match status" value="1"/>
</dbReference>
<protein>
    <recommendedName>
        <fullName evidence="3">histidine kinase</fullName>
        <ecNumber evidence="3">2.7.13.3</ecNumber>
    </recommendedName>
</protein>
<dbReference type="GO" id="GO:0005886">
    <property type="term" value="C:plasma membrane"/>
    <property type="evidence" value="ECO:0007669"/>
    <property type="project" value="TreeGrafter"/>
</dbReference>
<keyword evidence="16" id="KW-1185">Reference proteome</keyword>
<keyword evidence="6 13" id="KW-0812">Transmembrane</keyword>
<dbReference type="RefSeq" id="WP_177671246.1">
    <property type="nucleotide sequence ID" value="NZ_JACRSY010000001.1"/>
</dbReference>
<dbReference type="InterPro" id="IPR025201">
    <property type="entry name" value="KdpD_TM"/>
</dbReference>
<proteinExistence type="predicted"/>
<evidence type="ECO:0000313" key="15">
    <source>
        <dbReference type="EMBL" id="MBC8578007.1"/>
    </source>
</evidence>